<accession>A0AAN6SEA0</accession>
<gene>
    <name evidence="1" type="ORF">QBC32DRAFT_315865</name>
</gene>
<dbReference type="AlphaFoldDB" id="A0AAN6SEA0"/>
<dbReference type="EMBL" id="MU859177">
    <property type="protein sequence ID" value="KAK3950450.1"/>
    <property type="molecule type" value="Genomic_DNA"/>
</dbReference>
<evidence type="ECO:0000313" key="2">
    <source>
        <dbReference type="Proteomes" id="UP001303222"/>
    </source>
</evidence>
<dbReference type="Proteomes" id="UP001303222">
    <property type="component" value="Unassembled WGS sequence"/>
</dbReference>
<keyword evidence="2" id="KW-1185">Reference proteome</keyword>
<organism evidence="1 2">
    <name type="scientific">Pseudoneurospora amorphoporcata</name>
    <dbReference type="NCBI Taxonomy" id="241081"/>
    <lineage>
        <taxon>Eukaryota</taxon>
        <taxon>Fungi</taxon>
        <taxon>Dikarya</taxon>
        <taxon>Ascomycota</taxon>
        <taxon>Pezizomycotina</taxon>
        <taxon>Sordariomycetes</taxon>
        <taxon>Sordariomycetidae</taxon>
        <taxon>Sordariales</taxon>
        <taxon>Sordariaceae</taxon>
        <taxon>Pseudoneurospora</taxon>
    </lineage>
</organism>
<reference evidence="1" key="2">
    <citation type="submission" date="2023-06" db="EMBL/GenBank/DDBJ databases">
        <authorList>
            <consortium name="Lawrence Berkeley National Laboratory"/>
            <person name="Mondo S.J."/>
            <person name="Hensen N."/>
            <person name="Bonometti L."/>
            <person name="Westerberg I."/>
            <person name="Brannstrom I.O."/>
            <person name="Guillou S."/>
            <person name="Cros-Aarteil S."/>
            <person name="Calhoun S."/>
            <person name="Haridas S."/>
            <person name="Kuo A."/>
            <person name="Pangilinan J."/>
            <person name="Riley R."/>
            <person name="Labutti K."/>
            <person name="Andreopoulos B."/>
            <person name="Lipzen A."/>
            <person name="Chen C."/>
            <person name="Yanf M."/>
            <person name="Daum C."/>
            <person name="Ng V."/>
            <person name="Clum A."/>
            <person name="Steindorff A."/>
            <person name="Ohm R."/>
            <person name="Martin F."/>
            <person name="Silar P."/>
            <person name="Natvig D."/>
            <person name="Lalanne C."/>
            <person name="Gautier V."/>
            <person name="Ament-Velasquez S.L."/>
            <person name="Kruys A."/>
            <person name="Hutchinson M.I."/>
            <person name="Powell A.J."/>
            <person name="Barry K."/>
            <person name="Miller A.N."/>
            <person name="Grigoriev I.V."/>
            <person name="Debuchy R."/>
            <person name="Gladieux P."/>
            <person name="Thoren M.H."/>
            <person name="Johannesson H."/>
        </authorList>
    </citation>
    <scope>NUCLEOTIDE SEQUENCE</scope>
    <source>
        <strain evidence="1">CBS 626.80</strain>
    </source>
</reference>
<name>A0AAN6SEA0_9PEZI</name>
<reference evidence="1" key="1">
    <citation type="journal article" date="2023" name="Mol. Phylogenet. Evol.">
        <title>Genome-scale phylogeny and comparative genomics of the fungal order Sordariales.</title>
        <authorList>
            <person name="Hensen N."/>
            <person name="Bonometti L."/>
            <person name="Westerberg I."/>
            <person name="Brannstrom I.O."/>
            <person name="Guillou S."/>
            <person name="Cros-Aarteil S."/>
            <person name="Calhoun S."/>
            <person name="Haridas S."/>
            <person name="Kuo A."/>
            <person name="Mondo S."/>
            <person name="Pangilinan J."/>
            <person name="Riley R."/>
            <person name="LaButti K."/>
            <person name="Andreopoulos B."/>
            <person name="Lipzen A."/>
            <person name="Chen C."/>
            <person name="Yan M."/>
            <person name="Daum C."/>
            <person name="Ng V."/>
            <person name="Clum A."/>
            <person name="Steindorff A."/>
            <person name="Ohm R.A."/>
            <person name="Martin F."/>
            <person name="Silar P."/>
            <person name="Natvig D.O."/>
            <person name="Lalanne C."/>
            <person name="Gautier V."/>
            <person name="Ament-Velasquez S.L."/>
            <person name="Kruys A."/>
            <person name="Hutchinson M.I."/>
            <person name="Powell A.J."/>
            <person name="Barry K."/>
            <person name="Miller A.N."/>
            <person name="Grigoriev I.V."/>
            <person name="Debuchy R."/>
            <person name="Gladieux P."/>
            <person name="Hiltunen Thoren M."/>
            <person name="Johannesson H."/>
        </authorList>
    </citation>
    <scope>NUCLEOTIDE SEQUENCE</scope>
    <source>
        <strain evidence="1">CBS 626.80</strain>
    </source>
</reference>
<protein>
    <submittedName>
        <fullName evidence="1">Uncharacterized protein</fullName>
    </submittedName>
</protein>
<sequence>MDPLSALSVAAAVVQFVDFGFGLVKKASNIRKDAAVVREKIVEIERLSEELLDLSGQIQERMSRLRRPGGLLTMVEMRLLEACDNCQAMGEQIAEAIPKIQEKGVKSVTFGFSPPARKDLAVGALKDCKSIYSNFRNALQLVLAESLIGAFNPNAKTVPRVLEYDNF</sequence>
<evidence type="ECO:0000313" key="1">
    <source>
        <dbReference type="EMBL" id="KAK3950450.1"/>
    </source>
</evidence>
<comment type="caution">
    <text evidence="1">The sequence shown here is derived from an EMBL/GenBank/DDBJ whole genome shotgun (WGS) entry which is preliminary data.</text>
</comment>
<proteinExistence type="predicted"/>